<dbReference type="GO" id="GO:0008171">
    <property type="term" value="F:O-methyltransferase activity"/>
    <property type="evidence" value="ECO:0007669"/>
    <property type="project" value="InterPro"/>
</dbReference>
<organism evidence="15">
    <name type="scientific">Salix viminalis</name>
    <name type="common">Common osier</name>
    <name type="synonym">Basket willow</name>
    <dbReference type="NCBI Taxonomy" id="40686"/>
    <lineage>
        <taxon>Eukaryota</taxon>
        <taxon>Viridiplantae</taxon>
        <taxon>Streptophyta</taxon>
        <taxon>Embryophyta</taxon>
        <taxon>Tracheophyta</taxon>
        <taxon>Spermatophyta</taxon>
        <taxon>Magnoliopsida</taxon>
        <taxon>eudicotyledons</taxon>
        <taxon>Gunneridae</taxon>
        <taxon>Pentapetalae</taxon>
        <taxon>rosids</taxon>
        <taxon>fabids</taxon>
        <taxon>Malpighiales</taxon>
        <taxon>Salicaceae</taxon>
        <taxon>Saliceae</taxon>
        <taxon>Salix</taxon>
    </lineage>
</organism>
<evidence type="ECO:0000256" key="5">
    <source>
        <dbReference type="ARBA" id="ARBA00022691"/>
    </source>
</evidence>
<evidence type="ECO:0000256" key="9">
    <source>
        <dbReference type="SAM" id="MobiDB-lite"/>
    </source>
</evidence>
<accession>A0A6N2L4G1</accession>
<evidence type="ECO:0000256" key="2">
    <source>
        <dbReference type="ARBA" id="ARBA00009953"/>
    </source>
</evidence>
<dbReference type="InterPro" id="IPR057989">
    <property type="entry name" value="TPR_RPAP1/MINIYO-like"/>
</dbReference>
<evidence type="ECO:0000256" key="1">
    <source>
        <dbReference type="ARBA" id="ARBA00004123"/>
    </source>
</evidence>
<dbReference type="EMBL" id="CAADRP010001112">
    <property type="protein sequence ID" value="VFU36026.1"/>
    <property type="molecule type" value="Genomic_DNA"/>
</dbReference>
<dbReference type="PANTHER" id="PTHR47605">
    <property type="entry name" value="TRANSCRIPTIONAL ELONGATION REGULATOR MINIYO"/>
    <property type="match status" value="1"/>
</dbReference>
<dbReference type="GO" id="GO:0046983">
    <property type="term" value="F:protein dimerization activity"/>
    <property type="evidence" value="ECO:0007669"/>
    <property type="project" value="InterPro"/>
</dbReference>
<evidence type="ECO:0000259" key="12">
    <source>
        <dbReference type="Pfam" id="PF08620"/>
    </source>
</evidence>
<feature type="domain" description="RPAP1/MINIYO-like TPR repeats" evidence="14">
    <location>
        <begin position="1358"/>
        <end position="1483"/>
    </location>
</feature>
<feature type="domain" description="RPAP1 N-terminal" evidence="13">
    <location>
        <begin position="253"/>
        <end position="296"/>
    </location>
</feature>
<dbReference type="InterPro" id="IPR036388">
    <property type="entry name" value="WH-like_DNA-bd_sf"/>
</dbReference>
<dbReference type="Pfam" id="PF08620">
    <property type="entry name" value="RPAP1_C"/>
    <property type="match status" value="1"/>
</dbReference>
<feature type="domain" description="O-methyltransferase dimerisation" evidence="11">
    <location>
        <begin position="1585"/>
        <end position="1659"/>
    </location>
</feature>
<comment type="similarity">
    <text evidence="2">Belongs to the RPAP1 family.</text>
</comment>
<evidence type="ECO:0000256" key="7">
    <source>
        <dbReference type="ARBA" id="ARBA00023242"/>
    </source>
</evidence>
<evidence type="ECO:0008006" key="16">
    <source>
        <dbReference type="Google" id="ProtNLM"/>
    </source>
</evidence>
<evidence type="ECO:0000256" key="8">
    <source>
        <dbReference type="ARBA" id="ARBA00038277"/>
    </source>
</evidence>
<feature type="region of interest" description="Disordered" evidence="9">
    <location>
        <begin position="49"/>
        <end position="108"/>
    </location>
</feature>
<feature type="region of interest" description="Disordered" evidence="9">
    <location>
        <begin position="1"/>
        <end position="32"/>
    </location>
</feature>
<feature type="compositionally biased region" description="Polar residues" evidence="9">
    <location>
        <begin position="14"/>
        <end position="23"/>
    </location>
</feature>
<dbReference type="PANTHER" id="PTHR47605:SF2">
    <property type="entry name" value="TRANSCRIPTIONAL ELONGATION REGULATOR MINIYO"/>
    <property type="match status" value="1"/>
</dbReference>
<dbReference type="InterPro" id="IPR013929">
    <property type="entry name" value="RPAP1_C"/>
</dbReference>
<dbReference type="GO" id="GO:0032259">
    <property type="term" value="P:methylation"/>
    <property type="evidence" value="ECO:0007669"/>
    <property type="project" value="UniProtKB-KW"/>
</dbReference>
<dbReference type="FunFam" id="3.40.50.150:FF:000294">
    <property type="entry name" value="O-methyltransferase family protein"/>
    <property type="match status" value="1"/>
</dbReference>
<reference evidence="15" key="1">
    <citation type="submission" date="2019-03" db="EMBL/GenBank/DDBJ databases">
        <authorList>
            <person name="Mank J."/>
            <person name="Almeida P."/>
        </authorList>
    </citation>
    <scope>NUCLEOTIDE SEQUENCE</scope>
    <source>
        <strain evidence="15">78183</strain>
    </source>
</reference>
<dbReference type="Pfam" id="PF00891">
    <property type="entry name" value="Methyltransf_2"/>
    <property type="match status" value="1"/>
</dbReference>
<keyword evidence="5" id="KW-0949">S-adenosyl-L-methionine</keyword>
<evidence type="ECO:0000256" key="6">
    <source>
        <dbReference type="ARBA" id="ARBA00023163"/>
    </source>
</evidence>
<dbReference type="Pfam" id="PF08100">
    <property type="entry name" value="Dimerisation"/>
    <property type="match status" value="1"/>
</dbReference>
<protein>
    <recommendedName>
        <fullName evidence="16">O-methyltransferase domain-containing protein</fullName>
    </recommendedName>
</protein>
<keyword evidence="6" id="KW-0804">Transcription</keyword>
<evidence type="ECO:0000259" key="14">
    <source>
        <dbReference type="Pfam" id="PF25766"/>
    </source>
</evidence>
<feature type="domain" description="RPAP1 C-terminal" evidence="12">
    <location>
        <begin position="381"/>
        <end position="458"/>
    </location>
</feature>
<gene>
    <name evidence="15" type="ORF">SVIM_LOCUS179860</name>
</gene>
<dbReference type="Gene3D" id="1.10.10.10">
    <property type="entry name" value="Winged helix-like DNA-binding domain superfamily/Winged helix DNA-binding domain"/>
    <property type="match status" value="1"/>
</dbReference>
<dbReference type="InterPro" id="IPR029063">
    <property type="entry name" value="SAM-dependent_MTases_sf"/>
</dbReference>
<evidence type="ECO:0000256" key="3">
    <source>
        <dbReference type="ARBA" id="ARBA00022603"/>
    </source>
</evidence>
<sequence length="1906" mass="212639">MDANKQNISRRKNQTNPSTSTRQIFGANKLEIGENDASRLIGSIIEKGVSEIPQNKPTPPPQVTVLPFPVARHRSHGPHWGPTSSRKDGNDNNADDGEEDDDAIYSNPLSAFAHPVKRKQKKRLDLSRWRELVPSDNSLEIDEVEKNRVGLKNTGKFRKDGEAADGVEKRKLLNDPLRASEVPMEVDTEAELSSSMPPAEVKESITSAADMEIENRALSEMLKKREQLNQTVVSSSGFNSYGNEKGFKPLEGEIDAENRSRLQSMSAEEIAEAQAEIMEKMNPELLNLLKKRGQEKMKKKNVSRSDEAVSSQVDGIPIENRLLKHSEISPHAGSERSEMMTMNTSKDLNSGLDNNVLHDFSTTSGCLWNTWSERVEAVRGLRFSLEGTVIADEPETGNITSGDGHSADNVAERDILRTEGDPGAAGYTIKEAVQLTRSVIPGQRALALHLLASVLDNAIHGIQQNKVGSSVSNANHVDKSDDWEAIWAFALGPEPELVLALRMCLDDNHYSVVLACVKVIQSALSCDLNETFFEISEKIATCEEDIFTAPVFRSKPDIDAGFLHGGFWKYNAKPSNILAFSEDIVDDEIEGKHTIQDDIAVASQDFAAGLVRMGILLKMRYLLEADPAAPLEECIISILLGIARHSITCANAIMKFQRLVNTVVHRFTMGDNIEVRPSKIKSVRLLKVLAQSDKSNCIELIKNGFVQAMTWHLYRYTSSLDYWLKSGKEICKLSSGLMVEELRLWKVCINYGCCISCFSDIFPALCLWLNPPTFTKLKENNVLGEFASVSKEAYLVLEALSRNLPNFYMQKHASNKMSDFAGDEQESWSWSFVTPMIDLALKWIASMSDPYISKIFELEKGNWSEFVFQDSSVSSLLWVYSAVLHMLSTLLERVIPEDALRLQGSSQHVPWLPEFVPKIGLGVVKNGFLSFIDELCHLRQHSKSETSLASVCCIHGLIRVFVSIDKLIQLAKRGVHSPPSQEYRFSGEAKILEDGILKSSSVELKCVLNLFIKFVTSEWHSVQSIETFGRGGPTPGVGIGWGASGGGFWSMTVLLAQTDARLLTSMLEIFQLSTTEVPTNEEMVFTMNMISSLLGVCLIIGPRDIPVMKKALDILLGVPVLKYLGFYTRRFLQLNETVKNFGWEYKEEDYVSFGNTLSSHFKNKWLSVKRKLKATPEDNFKGKSSLETIHEDMDISDMTRQDNHSTSLTAEWAHQRLPLPLHWFLSPIATITNNKQGCFQSASDTRNLNEDTHDTLEVAKGGLFFLLGLETMSTFLPADAPSPVRCTPLIWKLHSLSVILLTGMDVLEDDKSRDVYEALQNLYGQLLDESRSIRSAECFSEDNVNVLPENGKKSTVEFLRFQSEIHESYSTALESLVEQFASISYGDIIFGRQVAVYLHRCTETPVRLAAWNGLANAHALEILPPLEKCFAEAEGYLEPVEDNEGILEAYVKAWVSGALDRAATRVSMAFTLALHHLSSFIFLFHANDKITLRNKLAKSLLRDYSKKTRHEGIMLELVRYYKPASRLPEKQEGLSLQASDIEKRFEVLVEACDRDSSLLIEVEKLKSAFVKKQHCSGKEFLEWLQVVKCAIELGIADAIENNECPMTLSELSSSLGCAPSSLYRVMRFLVHHNIFKEKPCSHGGATAYVQTALSRRLLKKGEKSMADLLLFESSHVMLAPWHNLSSRVLNDKSSPFEGAHGDDIWKYASKNPVHSKLLNDAVACDARLVVPEIVEGCPEVFDGVRTLVDVGGGNGTTLQMLVKAFPWIQGINFDLPHVVSVAPESEGVKHVGGDFFSSVPKADAAFLMWILHDWNDEECIKILENCKEAIQSDNGKLIIVEAVVGEDKGDKLEFVRLTLDMVMMSHYNAGKERTSKEWEYVLKEAGFSSYTIKPIRAVQSVIIASP</sequence>
<keyword evidence="7" id="KW-0539">Nucleus</keyword>
<evidence type="ECO:0000259" key="10">
    <source>
        <dbReference type="Pfam" id="PF00891"/>
    </source>
</evidence>
<dbReference type="InterPro" id="IPR016461">
    <property type="entry name" value="COMT-like"/>
</dbReference>
<dbReference type="InterPro" id="IPR001077">
    <property type="entry name" value="COMT_C"/>
</dbReference>
<keyword evidence="4" id="KW-0808">Transferase</keyword>
<dbReference type="InterPro" id="IPR012967">
    <property type="entry name" value="COMT_dimerisation"/>
</dbReference>
<dbReference type="Pfam" id="PF08621">
    <property type="entry name" value="RPAP1_N"/>
    <property type="match status" value="1"/>
</dbReference>
<dbReference type="PROSITE" id="PS51683">
    <property type="entry name" value="SAM_OMT_II"/>
    <property type="match status" value="1"/>
</dbReference>
<dbReference type="InterPro" id="IPR036390">
    <property type="entry name" value="WH_DNA-bd_sf"/>
</dbReference>
<dbReference type="SUPFAM" id="SSF53335">
    <property type="entry name" value="S-adenosyl-L-methionine-dependent methyltransferases"/>
    <property type="match status" value="1"/>
</dbReference>
<dbReference type="InterPro" id="IPR013930">
    <property type="entry name" value="RPAP1_N"/>
</dbReference>
<feature type="compositionally biased region" description="Acidic residues" evidence="9">
    <location>
        <begin position="93"/>
        <end position="103"/>
    </location>
</feature>
<comment type="subcellular location">
    <subcellularLocation>
        <location evidence="1">Nucleus</location>
    </subcellularLocation>
</comment>
<name>A0A6N2L4G1_SALVM</name>
<feature type="domain" description="O-methyltransferase C-terminal" evidence="10">
    <location>
        <begin position="1681"/>
        <end position="1888"/>
    </location>
</feature>
<evidence type="ECO:0000256" key="4">
    <source>
        <dbReference type="ARBA" id="ARBA00022679"/>
    </source>
</evidence>
<evidence type="ECO:0000259" key="11">
    <source>
        <dbReference type="Pfam" id="PF08100"/>
    </source>
</evidence>
<evidence type="ECO:0000259" key="13">
    <source>
        <dbReference type="Pfam" id="PF08621"/>
    </source>
</evidence>
<keyword evidence="3" id="KW-0489">Methyltransferase</keyword>
<proteinExistence type="inferred from homology"/>
<evidence type="ECO:0000313" key="15">
    <source>
        <dbReference type="EMBL" id="VFU36026.1"/>
    </source>
</evidence>
<dbReference type="SUPFAM" id="SSF46785">
    <property type="entry name" value="Winged helix' DNA-binding domain"/>
    <property type="match status" value="1"/>
</dbReference>
<dbReference type="Pfam" id="PF25766">
    <property type="entry name" value="TPR_RPAP1"/>
    <property type="match status" value="1"/>
</dbReference>
<comment type="similarity">
    <text evidence="8">Belongs to the class I-like SAM-binding methyltransferase superfamily. Cation-independent O-methyltransferase family.</text>
</comment>
<dbReference type="Gene3D" id="3.40.50.150">
    <property type="entry name" value="Vaccinia Virus protein VP39"/>
    <property type="match status" value="1"/>
</dbReference>
<dbReference type="InterPro" id="IPR055326">
    <property type="entry name" value="MINIYO"/>
</dbReference>